<dbReference type="InterPro" id="IPR006175">
    <property type="entry name" value="YjgF/YER057c/UK114"/>
</dbReference>
<evidence type="ECO:0000256" key="1">
    <source>
        <dbReference type="ARBA" id="ARBA00010552"/>
    </source>
</evidence>
<dbReference type="PANTHER" id="PTHR11803">
    <property type="entry name" value="2-IMINOBUTANOATE/2-IMINOPROPANOATE DEAMINASE RIDA"/>
    <property type="match status" value="1"/>
</dbReference>
<dbReference type="OMA" id="RNAMENM"/>
<dbReference type="CDD" id="cd00448">
    <property type="entry name" value="YjgF_YER057c_UK114_family"/>
    <property type="match status" value="1"/>
</dbReference>
<sequence>MAKKINWNEVGPVGGTPLLSPAFVTSRAGELVFTSGCVGSDPKTDKMPEDLEQQVRNALENLQNVLKASGSSLEHVIKVLLFVADPSYAAVVNRVYQQYLPNAPARSCVVVSFPNPAIKVELECVAQVPARRRGWFCRL</sequence>
<dbReference type="SUPFAM" id="SSF55298">
    <property type="entry name" value="YjgF-like"/>
    <property type="match status" value="1"/>
</dbReference>
<reference evidence="3" key="1">
    <citation type="submission" date="2016-03" db="EMBL/GenBank/DDBJ databases">
        <authorList>
            <person name="Devillers H."/>
        </authorList>
    </citation>
    <scope>NUCLEOTIDE SEQUENCE [LARGE SCALE GENOMIC DNA]</scope>
</reference>
<organism evidence="2 3">
    <name type="scientific">Lachancea fermentati</name>
    <name type="common">Zygosaccharomyces fermentati</name>
    <dbReference type="NCBI Taxonomy" id="4955"/>
    <lineage>
        <taxon>Eukaryota</taxon>
        <taxon>Fungi</taxon>
        <taxon>Dikarya</taxon>
        <taxon>Ascomycota</taxon>
        <taxon>Saccharomycotina</taxon>
        <taxon>Saccharomycetes</taxon>
        <taxon>Saccharomycetales</taxon>
        <taxon>Saccharomycetaceae</taxon>
        <taxon>Lachancea</taxon>
    </lineage>
</organism>
<dbReference type="Pfam" id="PF01042">
    <property type="entry name" value="Ribonuc_L-PSP"/>
    <property type="match status" value="1"/>
</dbReference>
<dbReference type="GO" id="GO:0019239">
    <property type="term" value="F:deaminase activity"/>
    <property type="evidence" value="ECO:0007669"/>
    <property type="project" value="TreeGrafter"/>
</dbReference>
<name>A0A1G4MF19_LACFM</name>
<dbReference type="Gene3D" id="3.30.1330.40">
    <property type="entry name" value="RutC-like"/>
    <property type="match status" value="1"/>
</dbReference>
<dbReference type="Proteomes" id="UP000190831">
    <property type="component" value="Chromosome F"/>
</dbReference>
<dbReference type="OrthoDB" id="309640at2759"/>
<evidence type="ECO:0000313" key="2">
    <source>
        <dbReference type="EMBL" id="SCW02344.1"/>
    </source>
</evidence>
<protein>
    <submittedName>
        <fullName evidence="2">LAFE_0F04368g1_1</fullName>
    </submittedName>
</protein>
<keyword evidence="3" id="KW-1185">Reference proteome</keyword>
<evidence type="ECO:0000313" key="3">
    <source>
        <dbReference type="Proteomes" id="UP000190831"/>
    </source>
</evidence>
<dbReference type="AlphaFoldDB" id="A0A1G4MF19"/>
<dbReference type="EMBL" id="LT598490">
    <property type="protein sequence ID" value="SCW02344.1"/>
    <property type="molecule type" value="Genomic_DNA"/>
</dbReference>
<comment type="similarity">
    <text evidence="1">Belongs to the RutC family.</text>
</comment>
<dbReference type="GO" id="GO:0005829">
    <property type="term" value="C:cytosol"/>
    <property type="evidence" value="ECO:0007669"/>
    <property type="project" value="TreeGrafter"/>
</dbReference>
<proteinExistence type="inferred from homology"/>
<gene>
    <name evidence="2" type="ORF">LAFE_0F04368G</name>
</gene>
<dbReference type="InterPro" id="IPR035959">
    <property type="entry name" value="RutC-like_sf"/>
</dbReference>
<dbReference type="STRING" id="4955.A0A1G4MF19"/>
<dbReference type="PANTHER" id="PTHR11803:SF58">
    <property type="entry name" value="PROTEIN HMF1-RELATED"/>
    <property type="match status" value="1"/>
</dbReference>
<accession>A0A1G4MF19</accession>